<name>D8TU65_VOLCA</name>
<dbReference type="OrthoDB" id="551880at2759"/>
<feature type="compositionally biased region" description="Low complexity" evidence="1">
    <location>
        <begin position="340"/>
        <end position="353"/>
    </location>
</feature>
<gene>
    <name evidence="2" type="ORF">VOLCADRAFT_104522</name>
</gene>
<dbReference type="RefSeq" id="XP_002949987.1">
    <property type="nucleotide sequence ID" value="XM_002949941.1"/>
</dbReference>
<dbReference type="KEGG" id="vcn:VOLCADRAFT_104522"/>
<dbReference type="InParanoid" id="D8TU65"/>
<dbReference type="EMBL" id="GL378337">
    <property type="protein sequence ID" value="EFJ49090.1"/>
    <property type="molecule type" value="Genomic_DNA"/>
</dbReference>
<evidence type="ECO:0000313" key="3">
    <source>
        <dbReference type="Proteomes" id="UP000001058"/>
    </source>
</evidence>
<protein>
    <submittedName>
        <fullName evidence="2">Uncharacterized protein</fullName>
    </submittedName>
</protein>
<evidence type="ECO:0000256" key="1">
    <source>
        <dbReference type="SAM" id="MobiDB-lite"/>
    </source>
</evidence>
<feature type="region of interest" description="Disordered" evidence="1">
    <location>
        <begin position="389"/>
        <end position="453"/>
    </location>
</feature>
<reference evidence="2 3" key="1">
    <citation type="journal article" date="2010" name="Science">
        <title>Genomic analysis of organismal complexity in the multicellular green alga Volvox carteri.</title>
        <authorList>
            <person name="Prochnik S.E."/>
            <person name="Umen J."/>
            <person name="Nedelcu A.M."/>
            <person name="Hallmann A."/>
            <person name="Miller S.M."/>
            <person name="Nishii I."/>
            <person name="Ferris P."/>
            <person name="Kuo A."/>
            <person name="Mitros T."/>
            <person name="Fritz-Laylin L.K."/>
            <person name="Hellsten U."/>
            <person name="Chapman J."/>
            <person name="Simakov O."/>
            <person name="Rensing S.A."/>
            <person name="Terry A."/>
            <person name="Pangilinan J."/>
            <person name="Kapitonov V."/>
            <person name="Jurka J."/>
            <person name="Salamov A."/>
            <person name="Shapiro H."/>
            <person name="Schmutz J."/>
            <person name="Grimwood J."/>
            <person name="Lindquist E."/>
            <person name="Lucas S."/>
            <person name="Grigoriev I.V."/>
            <person name="Schmitt R."/>
            <person name="Kirk D."/>
            <person name="Rokhsar D.S."/>
        </authorList>
    </citation>
    <scope>NUCLEOTIDE SEQUENCE [LARGE SCALE GENOMIC DNA]</scope>
    <source>
        <strain evidence="3">f. Nagariensis / Eve</strain>
    </source>
</reference>
<feature type="compositionally biased region" description="Low complexity" evidence="1">
    <location>
        <begin position="360"/>
        <end position="374"/>
    </location>
</feature>
<feature type="compositionally biased region" description="Basic and acidic residues" evidence="1">
    <location>
        <begin position="567"/>
        <end position="576"/>
    </location>
</feature>
<proteinExistence type="predicted"/>
<dbReference type="AlphaFoldDB" id="D8TU65"/>
<feature type="region of interest" description="Disordered" evidence="1">
    <location>
        <begin position="562"/>
        <end position="582"/>
    </location>
</feature>
<organism evidence="3">
    <name type="scientific">Volvox carteri f. nagariensis</name>
    <dbReference type="NCBI Taxonomy" id="3068"/>
    <lineage>
        <taxon>Eukaryota</taxon>
        <taxon>Viridiplantae</taxon>
        <taxon>Chlorophyta</taxon>
        <taxon>core chlorophytes</taxon>
        <taxon>Chlorophyceae</taxon>
        <taxon>CS clade</taxon>
        <taxon>Chlamydomonadales</taxon>
        <taxon>Volvocaceae</taxon>
        <taxon>Volvox</taxon>
    </lineage>
</organism>
<feature type="compositionally biased region" description="Pro residues" evidence="1">
    <location>
        <begin position="432"/>
        <end position="446"/>
    </location>
</feature>
<feature type="region of interest" description="Disordered" evidence="1">
    <location>
        <begin position="170"/>
        <end position="200"/>
    </location>
</feature>
<feature type="region of interest" description="Disordered" evidence="1">
    <location>
        <begin position="281"/>
        <end position="374"/>
    </location>
</feature>
<feature type="compositionally biased region" description="Basic residues" evidence="1">
    <location>
        <begin position="23"/>
        <end position="34"/>
    </location>
</feature>
<dbReference type="GeneID" id="9619232"/>
<sequence>MQVTNTQQAAGGRQDATSERGQKQRRSRKSRRRQDVRQSQSQPQLVASAAQQTAAIFRLPACLRAPMMNLGRVIDDALDLAESLLATDFTADYRTPSIFTPPKHHVLSLPTADAPGAIDSCVRTVTPSRSGAAVQAARAVCEKLSCAAAATEAARISTQIANLKLSSTPTQQRCLSGPTHHHHQQSQGAMGPQPVPRCGSHTHRELRFCPEVSPIRAGPFFPSGATCVNLAAAAAATANSGFLTSRGPRSSPAFTSVGIAGLSSAAATAAAASAAAAVTSVTERPSPLRPLLTARPSRTAPSGALPLILHGTGMPAALSLHVPPPPPRSPLAPYHHHQHPLLQKQQQLLAQAQRQEHHQPQQVAGAAAVAPTSSARPVVPRLALTSIKQHQQSPAWQPDRRDNSTVATTPVTSVTSTHANDIGASPSEEPFLPLPLGSPLPLPSPVQTPVRGSGLSAAVPARQLGGLSSGGNPPAATAAPALKPLSPLASSAKVAAAVGITPPGEQTAAAVRVSPLAEKGGKGAVVASAAGTGPKRPVAVVPTLRLPLDDGAAAARLGAGLRSSRPHGRETQREVAGRGGGGSDVIKGFVEYGRVVDGEDTGAGMECVGTGRAPMHGAVGGQGRQPVVPGLRLGALAR</sequence>
<keyword evidence="3" id="KW-1185">Reference proteome</keyword>
<feature type="compositionally biased region" description="Low complexity" evidence="1">
    <location>
        <begin position="404"/>
        <end position="417"/>
    </location>
</feature>
<evidence type="ECO:0000313" key="2">
    <source>
        <dbReference type="EMBL" id="EFJ49090.1"/>
    </source>
</evidence>
<dbReference type="Proteomes" id="UP000001058">
    <property type="component" value="Unassembled WGS sequence"/>
</dbReference>
<feature type="region of interest" description="Disordered" evidence="1">
    <location>
        <begin position="1"/>
        <end position="46"/>
    </location>
</feature>
<accession>D8TU65</accession>